<organism evidence="1 2">
    <name type="scientific">Echeneis naucrates</name>
    <name type="common">Live sharksucker</name>
    <dbReference type="NCBI Taxonomy" id="173247"/>
    <lineage>
        <taxon>Eukaryota</taxon>
        <taxon>Metazoa</taxon>
        <taxon>Chordata</taxon>
        <taxon>Craniata</taxon>
        <taxon>Vertebrata</taxon>
        <taxon>Euteleostomi</taxon>
        <taxon>Actinopterygii</taxon>
        <taxon>Neopterygii</taxon>
        <taxon>Teleostei</taxon>
        <taxon>Neoteleostei</taxon>
        <taxon>Acanthomorphata</taxon>
        <taxon>Carangaria</taxon>
        <taxon>Carangiformes</taxon>
        <taxon>Echeneidae</taxon>
        <taxon>Echeneis</taxon>
    </lineage>
</organism>
<dbReference type="AlphaFoldDB" id="A0A665TFL8"/>
<evidence type="ECO:0000313" key="1">
    <source>
        <dbReference type="Ensembl" id="ENSENLP00000008940.1"/>
    </source>
</evidence>
<sequence>MDDRSGIEELTSLGSREIKASSFSGPSFKKEAASFFELKLHKKRARNSIRCTGLQCSSMSLFF</sequence>
<reference evidence="1" key="1">
    <citation type="submission" date="2021-04" db="EMBL/GenBank/DDBJ databases">
        <authorList>
            <consortium name="Wellcome Sanger Institute Data Sharing"/>
        </authorList>
    </citation>
    <scope>NUCLEOTIDE SEQUENCE [LARGE SCALE GENOMIC DNA]</scope>
</reference>
<name>A0A665TFL8_ECHNA</name>
<protein>
    <submittedName>
        <fullName evidence="1">Uncharacterized protein</fullName>
    </submittedName>
</protein>
<dbReference type="Proteomes" id="UP000472264">
    <property type="component" value="Chromosome 1"/>
</dbReference>
<reference evidence="1" key="2">
    <citation type="submission" date="2025-08" db="UniProtKB">
        <authorList>
            <consortium name="Ensembl"/>
        </authorList>
    </citation>
    <scope>IDENTIFICATION</scope>
</reference>
<dbReference type="InParanoid" id="A0A665TFL8"/>
<reference evidence="1" key="3">
    <citation type="submission" date="2025-09" db="UniProtKB">
        <authorList>
            <consortium name="Ensembl"/>
        </authorList>
    </citation>
    <scope>IDENTIFICATION</scope>
</reference>
<proteinExistence type="predicted"/>
<evidence type="ECO:0000313" key="2">
    <source>
        <dbReference type="Proteomes" id="UP000472264"/>
    </source>
</evidence>
<dbReference type="Ensembl" id="ENSENLT00000009372.1">
    <property type="protein sequence ID" value="ENSENLP00000008940.1"/>
    <property type="gene ID" value="ENSENLG00000004350.1"/>
</dbReference>
<keyword evidence="2" id="KW-1185">Reference proteome</keyword>
<accession>A0A665TFL8</accession>